<dbReference type="Proteomes" id="UP000265520">
    <property type="component" value="Unassembled WGS sequence"/>
</dbReference>
<accession>A0A392PPE4</accession>
<organism evidence="1 2">
    <name type="scientific">Trifolium medium</name>
    <dbReference type="NCBI Taxonomy" id="97028"/>
    <lineage>
        <taxon>Eukaryota</taxon>
        <taxon>Viridiplantae</taxon>
        <taxon>Streptophyta</taxon>
        <taxon>Embryophyta</taxon>
        <taxon>Tracheophyta</taxon>
        <taxon>Spermatophyta</taxon>
        <taxon>Magnoliopsida</taxon>
        <taxon>eudicotyledons</taxon>
        <taxon>Gunneridae</taxon>
        <taxon>Pentapetalae</taxon>
        <taxon>rosids</taxon>
        <taxon>fabids</taxon>
        <taxon>Fabales</taxon>
        <taxon>Fabaceae</taxon>
        <taxon>Papilionoideae</taxon>
        <taxon>50 kb inversion clade</taxon>
        <taxon>NPAAA clade</taxon>
        <taxon>Hologalegina</taxon>
        <taxon>IRL clade</taxon>
        <taxon>Trifolieae</taxon>
        <taxon>Trifolium</taxon>
    </lineage>
</organism>
<sequence length="48" mass="5133">MDRSFFVRDRKLVSSGNFLSRVGVFSGGLEAEGVCLIMGLGGAPRLET</sequence>
<comment type="caution">
    <text evidence="1">The sequence shown here is derived from an EMBL/GenBank/DDBJ whole genome shotgun (WGS) entry which is preliminary data.</text>
</comment>
<evidence type="ECO:0000313" key="1">
    <source>
        <dbReference type="EMBL" id="MCI13310.1"/>
    </source>
</evidence>
<dbReference type="AlphaFoldDB" id="A0A392PPE4"/>
<proteinExistence type="predicted"/>
<reference evidence="1 2" key="1">
    <citation type="journal article" date="2018" name="Front. Plant Sci.">
        <title>Red Clover (Trifolium pratense) and Zigzag Clover (T. medium) - A Picture of Genomic Similarities and Differences.</title>
        <authorList>
            <person name="Dluhosova J."/>
            <person name="Istvanek J."/>
            <person name="Nedelnik J."/>
            <person name="Repkova J."/>
        </authorList>
    </citation>
    <scope>NUCLEOTIDE SEQUENCE [LARGE SCALE GENOMIC DNA]</scope>
    <source>
        <strain evidence="2">cv. 10/8</strain>
        <tissue evidence="1">Leaf</tissue>
    </source>
</reference>
<name>A0A392PPE4_9FABA</name>
<keyword evidence="2" id="KW-1185">Reference proteome</keyword>
<protein>
    <submittedName>
        <fullName evidence="1">Uncharacterized protein</fullName>
    </submittedName>
</protein>
<evidence type="ECO:0000313" key="2">
    <source>
        <dbReference type="Proteomes" id="UP000265520"/>
    </source>
</evidence>
<dbReference type="EMBL" id="LXQA010087776">
    <property type="protein sequence ID" value="MCI13310.1"/>
    <property type="molecule type" value="Genomic_DNA"/>
</dbReference>